<dbReference type="AlphaFoldDB" id="A0A221KBE9"/>
<dbReference type="EMBL" id="CP022423">
    <property type="protein sequence ID" value="ASM76150.1"/>
    <property type="molecule type" value="Genomic_DNA"/>
</dbReference>
<evidence type="ECO:0000313" key="1">
    <source>
        <dbReference type="EMBL" id="ASM76150.1"/>
    </source>
</evidence>
<dbReference type="Gene3D" id="3.40.190.10">
    <property type="entry name" value="Periplasmic binding protein-like II"/>
    <property type="match status" value="2"/>
</dbReference>
<organism evidence="1 2">
    <name type="scientific">Vitreoscilla filiformis</name>
    <dbReference type="NCBI Taxonomy" id="63"/>
    <lineage>
        <taxon>Bacteria</taxon>
        <taxon>Pseudomonadati</taxon>
        <taxon>Pseudomonadota</taxon>
        <taxon>Betaproteobacteria</taxon>
        <taxon>Neisseriales</taxon>
        <taxon>Neisseriaceae</taxon>
        <taxon>Vitreoscilla</taxon>
    </lineage>
</organism>
<protein>
    <recommendedName>
        <fullName evidence="3">SsuA/THI5-like domain-containing protein</fullName>
    </recommendedName>
</protein>
<gene>
    <name evidence="1" type="ORF">VITFI_CDS0371</name>
</gene>
<dbReference type="KEGG" id="vff:VITFI_CDS0371"/>
<keyword evidence="2" id="KW-1185">Reference proteome</keyword>
<dbReference type="Proteomes" id="UP000199729">
    <property type="component" value="Chromosome"/>
</dbReference>
<dbReference type="SUPFAM" id="SSF53850">
    <property type="entry name" value="Periplasmic binding protein-like II"/>
    <property type="match status" value="1"/>
</dbReference>
<accession>A0A221KBE9</accession>
<name>A0A221KBE9_VITFI</name>
<reference evidence="1 2" key="1">
    <citation type="submission" date="2017-07" db="EMBL/GenBank/DDBJ databases">
        <title>Complete Genome Sequence of the cosmetic ferment Vitreoscilla filiformis (ATCC15551).</title>
        <authorList>
            <person name="Contreras S."/>
            <person name="Sagory-Zalkind P."/>
            <person name="Blanquart H."/>
            <person name="Iltis A."/>
            <person name="Morand S.C."/>
        </authorList>
    </citation>
    <scope>NUCLEOTIDE SEQUENCE [LARGE SCALE GENOMIC DNA]</scope>
    <source>
        <strain evidence="1 2">ATCC 15551</strain>
    </source>
</reference>
<evidence type="ECO:0000313" key="2">
    <source>
        <dbReference type="Proteomes" id="UP000199729"/>
    </source>
</evidence>
<sequence>MWGLGGCAPYPLMPLRIGAHPWPGYELLYLARQRGQLDPQQVRLIEFPSASASLRALAVRSIEGAALTLDEVLLARSRGIDLTVVAVLNESRGADVVLVQPGLQAPGALHGKRIGVESSATGALMLDAFWPVKAWPPETCRWWR</sequence>
<evidence type="ECO:0008006" key="3">
    <source>
        <dbReference type="Google" id="ProtNLM"/>
    </source>
</evidence>
<proteinExistence type="predicted"/>